<dbReference type="AlphaFoldDB" id="A0A1I0SCM3"/>
<dbReference type="Gene3D" id="3.90.1140.10">
    <property type="entry name" value="Cyclic phosphodiesterase"/>
    <property type="match status" value="1"/>
</dbReference>
<proteinExistence type="predicted"/>
<evidence type="ECO:0000313" key="2">
    <source>
        <dbReference type="Proteomes" id="UP000199310"/>
    </source>
</evidence>
<keyword evidence="1" id="KW-0436">Ligase</keyword>
<dbReference type="RefSeq" id="WP_089900773.1">
    <property type="nucleotide sequence ID" value="NZ_FOJG01000002.1"/>
</dbReference>
<gene>
    <name evidence="1" type="ORF">SAMN04488122_5555</name>
</gene>
<organism evidence="1 2">
    <name type="scientific">Chitinophaga arvensicola</name>
    <dbReference type="NCBI Taxonomy" id="29529"/>
    <lineage>
        <taxon>Bacteria</taxon>
        <taxon>Pseudomonadati</taxon>
        <taxon>Bacteroidota</taxon>
        <taxon>Chitinophagia</taxon>
        <taxon>Chitinophagales</taxon>
        <taxon>Chitinophagaceae</taxon>
        <taxon>Chitinophaga</taxon>
    </lineage>
</organism>
<dbReference type="GO" id="GO:0016874">
    <property type="term" value="F:ligase activity"/>
    <property type="evidence" value="ECO:0007669"/>
    <property type="project" value="UniProtKB-KW"/>
</dbReference>
<dbReference type="InterPro" id="IPR009097">
    <property type="entry name" value="Cyclic_Pdiesterase"/>
</dbReference>
<protein>
    <submittedName>
        <fullName evidence="1">2'-5' RNA ligase</fullName>
    </submittedName>
</protein>
<name>A0A1I0SCM3_9BACT</name>
<dbReference type="Pfam" id="PF13563">
    <property type="entry name" value="2_5_RNA_ligase2"/>
    <property type="match status" value="1"/>
</dbReference>
<evidence type="ECO:0000313" key="1">
    <source>
        <dbReference type="EMBL" id="SEW53548.1"/>
    </source>
</evidence>
<dbReference type="Proteomes" id="UP000199310">
    <property type="component" value="Unassembled WGS sequence"/>
</dbReference>
<dbReference type="EMBL" id="FOJG01000002">
    <property type="protein sequence ID" value="SEW53548.1"/>
    <property type="molecule type" value="Genomic_DNA"/>
</dbReference>
<accession>A0A1I0SCM3</accession>
<keyword evidence="2" id="KW-1185">Reference proteome</keyword>
<dbReference type="SUPFAM" id="SSF55144">
    <property type="entry name" value="LigT-like"/>
    <property type="match status" value="1"/>
</dbReference>
<reference evidence="2" key="1">
    <citation type="submission" date="2016-10" db="EMBL/GenBank/DDBJ databases">
        <authorList>
            <person name="Varghese N."/>
            <person name="Submissions S."/>
        </authorList>
    </citation>
    <scope>NUCLEOTIDE SEQUENCE [LARGE SCALE GENOMIC DNA]</scope>
    <source>
        <strain evidence="2">DSM 3695</strain>
    </source>
</reference>
<dbReference type="STRING" id="29529.SAMN04488122_5555"/>
<sequence>MNTNYEISEEVFDYLVVVQPDALVAKDVTRIRQFVATELNDTLMSAAPVHVALFRSAFPERFQNDFINMLEEVARKQAGFAIYTAKIDALRHADGHNSVFINVANPKPLMDLHRSIMQTFELKPQSFKPHIMLARGLQDAEVNMIMPLLAQQIFVRSFNCHCFSLLKRPAGGGKYERVKDFVFGDIEHMVGSLFNYAAA</sequence>
<dbReference type="OrthoDB" id="1351981at2"/>